<evidence type="ECO:0000256" key="1">
    <source>
        <dbReference type="SAM" id="MobiDB-lite"/>
    </source>
</evidence>
<name>A0A7C9THV8_9BURK</name>
<feature type="region of interest" description="Disordered" evidence="1">
    <location>
        <begin position="228"/>
        <end position="257"/>
    </location>
</feature>
<accession>A0A7C9THV8</accession>
<proteinExistence type="predicted"/>
<sequence length="257" mass="27130">MSALILPRLARTLWRGAWPLLCLWLLPGCATRLSAPPAPPAPAPATVQVYVQQDGWHTSLVLPAALVRAHTRFLDEEPETVSHMGFGWGDRLFFTGQGEGWQGALRAVFASQGPALQALPYGRPPRSGQPAGREVVALSVSPAQARRLVDFVQDTLAPPEGATAQDLMGLQPGNGRFYAAQGRYGLLSNCNVWVGEALASAGLPVRTRPYSLTAEGLMAQARRWALESAPDTGPAGPALAPHDTLAAPLAAAPTPSP</sequence>
<evidence type="ECO:0000313" key="3">
    <source>
        <dbReference type="Proteomes" id="UP000484255"/>
    </source>
</evidence>
<protein>
    <submittedName>
        <fullName evidence="2">DUF2459 domain-containing protein</fullName>
    </submittedName>
</protein>
<dbReference type="Proteomes" id="UP000484255">
    <property type="component" value="Unassembled WGS sequence"/>
</dbReference>
<dbReference type="InterPro" id="IPR011727">
    <property type="entry name" value="CHP02117"/>
</dbReference>
<reference evidence="2 3" key="1">
    <citation type="submission" date="2020-02" db="EMBL/GenBank/DDBJ databases">
        <title>Ideonella bacterium strain TBM-1.</title>
        <authorList>
            <person name="Chen W.-M."/>
        </authorList>
    </citation>
    <scope>NUCLEOTIDE SEQUENCE [LARGE SCALE GENOMIC DNA]</scope>
    <source>
        <strain evidence="2 3">TBM-1</strain>
    </source>
</reference>
<comment type="caution">
    <text evidence="2">The sequence shown here is derived from an EMBL/GenBank/DDBJ whole genome shotgun (WGS) entry which is preliminary data.</text>
</comment>
<organism evidence="2 3">
    <name type="scientific">Ideonella livida</name>
    <dbReference type="NCBI Taxonomy" id="2707176"/>
    <lineage>
        <taxon>Bacteria</taxon>
        <taxon>Pseudomonadati</taxon>
        <taxon>Pseudomonadota</taxon>
        <taxon>Betaproteobacteria</taxon>
        <taxon>Burkholderiales</taxon>
        <taxon>Sphaerotilaceae</taxon>
        <taxon>Ideonella</taxon>
    </lineage>
</organism>
<dbReference type="AlphaFoldDB" id="A0A7C9THV8"/>
<dbReference type="RefSeq" id="WP_163455830.1">
    <property type="nucleotide sequence ID" value="NZ_JAAGOH010000002.1"/>
</dbReference>
<dbReference type="EMBL" id="JAAGOH010000002">
    <property type="protein sequence ID" value="NDY89964.1"/>
    <property type="molecule type" value="Genomic_DNA"/>
</dbReference>
<feature type="compositionally biased region" description="Low complexity" evidence="1">
    <location>
        <begin position="237"/>
        <end position="257"/>
    </location>
</feature>
<evidence type="ECO:0000313" key="2">
    <source>
        <dbReference type="EMBL" id="NDY89964.1"/>
    </source>
</evidence>
<gene>
    <name evidence="2" type="ORF">G3A44_02010</name>
</gene>
<dbReference type="Pfam" id="PF09601">
    <property type="entry name" value="DUF2459"/>
    <property type="match status" value="1"/>
</dbReference>
<keyword evidence="3" id="KW-1185">Reference proteome</keyword>